<keyword evidence="4" id="KW-1185">Reference proteome</keyword>
<dbReference type="InterPro" id="IPR028992">
    <property type="entry name" value="Hedgehog/Intein_dom"/>
</dbReference>
<evidence type="ECO:0000256" key="1">
    <source>
        <dbReference type="SAM" id="MobiDB-lite"/>
    </source>
</evidence>
<proteinExistence type="predicted"/>
<evidence type="ECO:0000313" key="3">
    <source>
        <dbReference type="EMBL" id="MFC3570670.1"/>
    </source>
</evidence>
<protein>
    <submittedName>
        <fullName evidence="3">Hint domain-containing protein</fullName>
    </submittedName>
</protein>
<dbReference type="EMBL" id="JBHRXE010000041">
    <property type="protein sequence ID" value="MFC3570670.1"/>
    <property type="molecule type" value="Genomic_DNA"/>
</dbReference>
<organism evidence="3 4">
    <name type="scientific">Paracoccus simplex</name>
    <dbReference type="NCBI Taxonomy" id="2086346"/>
    <lineage>
        <taxon>Bacteria</taxon>
        <taxon>Pseudomonadati</taxon>
        <taxon>Pseudomonadota</taxon>
        <taxon>Alphaproteobacteria</taxon>
        <taxon>Rhodobacterales</taxon>
        <taxon>Paracoccaceae</taxon>
        <taxon>Paracoccus</taxon>
    </lineage>
</organism>
<accession>A0ABV7S5F4</accession>
<gene>
    <name evidence="3" type="ORF">ACFOMP_14525</name>
</gene>
<dbReference type="Gene3D" id="2.170.16.10">
    <property type="entry name" value="Hedgehog/Intein (Hint) domain"/>
    <property type="match status" value="1"/>
</dbReference>
<dbReference type="RefSeq" id="WP_379031778.1">
    <property type="nucleotide sequence ID" value="NZ_JBHRXE010000041.1"/>
</dbReference>
<feature type="domain" description="Hedgehog/Intein (Hint)" evidence="2">
    <location>
        <begin position="171"/>
        <end position="317"/>
    </location>
</feature>
<dbReference type="Pfam" id="PF13403">
    <property type="entry name" value="Hint_2"/>
    <property type="match status" value="1"/>
</dbReference>
<feature type="region of interest" description="Disordered" evidence="1">
    <location>
        <begin position="355"/>
        <end position="378"/>
    </location>
</feature>
<name>A0ABV7S5F4_9RHOB</name>
<reference evidence="4" key="1">
    <citation type="journal article" date="2019" name="Int. J. Syst. Evol. Microbiol.">
        <title>The Global Catalogue of Microorganisms (GCM) 10K type strain sequencing project: providing services to taxonomists for standard genome sequencing and annotation.</title>
        <authorList>
            <consortium name="The Broad Institute Genomics Platform"/>
            <consortium name="The Broad Institute Genome Sequencing Center for Infectious Disease"/>
            <person name="Wu L."/>
            <person name="Ma J."/>
        </authorList>
    </citation>
    <scope>NUCLEOTIDE SEQUENCE [LARGE SCALE GENOMIC DNA]</scope>
    <source>
        <strain evidence="4">VKM B-3226</strain>
    </source>
</reference>
<evidence type="ECO:0000313" key="4">
    <source>
        <dbReference type="Proteomes" id="UP001595596"/>
    </source>
</evidence>
<dbReference type="Proteomes" id="UP001595596">
    <property type="component" value="Unassembled WGS sequence"/>
</dbReference>
<sequence length="378" mass="41188">MPTTTSIRVIYLGTHRDLDPDEFSTGAENASELVGSTFGSADQPLAREINTITLHDGNDDNAISFNNLWGSPPNEYGVHNGVSHYADTGIIYRGTVTYADGTSASDVQLRVLQDTGGSLVLLPPPASATQAEIDGVTSKAIQSITLTSYERSDFNSIDTSRYGLEDAPAFVCFRHGTLILTERGEVPVEDLRVGDMIVTRDHGTQPLRWIGSKQIDGALLRAFEKLRPVRIRAGALGPDLPSRDLYVSQQHRILVSSKIAERVCGTAEVLVAAKHLTDIDGIELVEDCEALTYYHLLFDRHEILCSEGAQTESLFTGAEALKAVSPAARAEILALFPELLSETCAREPARRIGNGREGRQLAKRHAANRRELQPALSR</sequence>
<dbReference type="InterPro" id="IPR036844">
    <property type="entry name" value="Hint_dom_sf"/>
</dbReference>
<dbReference type="SUPFAM" id="SSF51294">
    <property type="entry name" value="Hedgehog/intein (Hint) domain"/>
    <property type="match status" value="1"/>
</dbReference>
<evidence type="ECO:0000259" key="2">
    <source>
        <dbReference type="Pfam" id="PF13403"/>
    </source>
</evidence>
<comment type="caution">
    <text evidence="3">The sequence shown here is derived from an EMBL/GenBank/DDBJ whole genome shotgun (WGS) entry which is preliminary data.</text>
</comment>